<feature type="domain" description="VIT" evidence="3">
    <location>
        <begin position="1"/>
        <end position="140"/>
    </location>
</feature>
<dbReference type="OrthoDB" id="1729737at2759"/>
<evidence type="ECO:0000313" key="5">
    <source>
        <dbReference type="Proteomes" id="UP000007110"/>
    </source>
</evidence>
<dbReference type="AlphaFoldDB" id="A0A7M7NYB1"/>
<accession>A0A7M7NYB1</accession>
<evidence type="ECO:0000313" key="4">
    <source>
        <dbReference type="EnsemblMetazoa" id="XP_030843367"/>
    </source>
</evidence>
<organism evidence="4 5">
    <name type="scientific">Strongylocentrotus purpuratus</name>
    <name type="common">Purple sea urchin</name>
    <dbReference type="NCBI Taxonomy" id="7668"/>
    <lineage>
        <taxon>Eukaryota</taxon>
        <taxon>Metazoa</taxon>
        <taxon>Echinodermata</taxon>
        <taxon>Eleutherozoa</taxon>
        <taxon>Echinozoa</taxon>
        <taxon>Echinoidea</taxon>
        <taxon>Euechinoidea</taxon>
        <taxon>Echinacea</taxon>
        <taxon>Camarodonta</taxon>
        <taxon>Echinidea</taxon>
        <taxon>Strongylocentrotidae</taxon>
        <taxon>Strongylocentrotus</taxon>
    </lineage>
</organism>
<dbReference type="Pfam" id="PF13757">
    <property type="entry name" value="VIT_2"/>
    <property type="match status" value="1"/>
</dbReference>
<dbReference type="KEGG" id="spu:581535"/>
<dbReference type="PROSITE" id="PS51468">
    <property type="entry name" value="VIT"/>
    <property type="match status" value="1"/>
</dbReference>
<dbReference type="InterPro" id="IPR002035">
    <property type="entry name" value="VWF_A"/>
</dbReference>
<dbReference type="Proteomes" id="UP000007110">
    <property type="component" value="Unassembled WGS sequence"/>
</dbReference>
<evidence type="ECO:0000259" key="3">
    <source>
        <dbReference type="PROSITE" id="PS51468"/>
    </source>
</evidence>
<feature type="domain" description="VWFA" evidence="2">
    <location>
        <begin position="361"/>
        <end position="487"/>
    </location>
</feature>
<dbReference type="InterPro" id="IPR036465">
    <property type="entry name" value="vWFA_dom_sf"/>
</dbReference>
<name>A0A7M7NYB1_STRPU</name>
<dbReference type="Pfam" id="PF13768">
    <property type="entry name" value="VWA_3"/>
    <property type="match status" value="1"/>
</dbReference>
<dbReference type="Gene3D" id="3.40.50.410">
    <property type="entry name" value="von Willebrand factor, type A domain"/>
    <property type="match status" value="1"/>
</dbReference>
<dbReference type="OMA" id="IKICEMA"/>
<protein>
    <submittedName>
        <fullName evidence="4">Uncharacterized protein</fullName>
    </submittedName>
</protein>
<evidence type="ECO:0000256" key="1">
    <source>
        <dbReference type="SAM" id="MobiDB-lite"/>
    </source>
</evidence>
<dbReference type="EnsemblMetazoa" id="XM_030987507">
    <property type="protein sequence ID" value="XP_030843367"/>
    <property type="gene ID" value="LOC581535"/>
</dbReference>
<evidence type="ECO:0000259" key="2">
    <source>
        <dbReference type="PROSITE" id="PS50234"/>
    </source>
</evidence>
<dbReference type="SUPFAM" id="SSF53300">
    <property type="entry name" value="vWA-like"/>
    <property type="match status" value="1"/>
</dbReference>
<dbReference type="PANTHER" id="PTHR46299">
    <property type="entry name" value="VON WILLEBRAND FACTOR A DOMAIN-CONTAINING PROTEIN 5B2-RELATED"/>
    <property type="match status" value="1"/>
</dbReference>
<dbReference type="RefSeq" id="XP_030843367.1">
    <property type="nucleotide sequence ID" value="XM_030987507.1"/>
</dbReference>
<dbReference type="PANTHER" id="PTHR46299:SF4">
    <property type="entry name" value="VON WILLEBRAND FACTOR A DOMAIN-CONTAINING PROTEIN 5B1-LIKE"/>
    <property type="match status" value="1"/>
</dbReference>
<dbReference type="GeneID" id="581535"/>
<reference evidence="5" key="1">
    <citation type="submission" date="2015-02" db="EMBL/GenBank/DDBJ databases">
        <title>Genome sequencing for Strongylocentrotus purpuratus.</title>
        <authorList>
            <person name="Murali S."/>
            <person name="Liu Y."/>
            <person name="Vee V."/>
            <person name="English A."/>
            <person name="Wang M."/>
            <person name="Skinner E."/>
            <person name="Han Y."/>
            <person name="Muzny D.M."/>
            <person name="Worley K.C."/>
            <person name="Gibbs R.A."/>
        </authorList>
    </citation>
    <scope>NUCLEOTIDE SEQUENCE</scope>
</reference>
<keyword evidence="5" id="KW-1185">Reference proteome</keyword>
<dbReference type="PROSITE" id="PS50234">
    <property type="entry name" value="VWFA"/>
    <property type="match status" value="1"/>
</dbReference>
<feature type="region of interest" description="Disordered" evidence="1">
    <location>
        <begin position="165"/>
        <end position="197"/>
    </location>
</feature>
<feature type="compositionally biased region" description="Low complexity" evidence="1">
    <location>
        <begin position="172"/>
        <end position="196"/>
    </location>
</feature>
<dbReference type="InterPro" id="IPR013694">
    <property type="entry name" value="VIT"/>
</dbReference>
<reference evidence="4" key="2">
    <citation type="submission" date="2021-01" db="UniProtKB">
        <authorList>
            <consortium name="EnsemblMetazoa"/>
        </authorList>
    </citation>
    <scope>IDENTIFICATION</scope>
</reference>
<dbReference type="InterPro" id="IPR052627">
    <property type="entry name" value="VWA_domain-containing"/>
</dbReference>
<dbReference type="InParanoid" id="A0A7M7NYB1"/>
<sequence length="487" mass="54392">MPGLINRHTRAPLTLQAARVSACVNGLSVGIAASLTYYNQEDHVVEGVFCFKMNENTTVAAFEARMLQGRTITVHLKDRTQVEHFNEILTGRITMTANQPNVLPPGKFALSEFHNARVFCSNLGTIRPHGTVTILLSISSLMNTGTLGEAKLHIPSVFTPRYKKAQVKENEPQPQQPQSQPQASQTTSSSSNNTTTEHLHRSLLDIADEVGENPQEYEFEFQLEIRAPSLLSGVSSSSHAVRVDAEPFAANASNVFVTLAEPHQMDRDLAITIHYPKPHVPVVILEHGDISPTAYEQFVKTENEYKNPGEVGEDEDKTRAFLQKRLLKDVMHNPVLMLNYCPDFEKLTQQMLTYRFDVPGEYVLLIDRSGSMSGEYTANARETLMMVLKSLPMNCRFNIIGFGSAYKPLFESSRPYTQDNVSEASAYLRCMRADLGAMANLLVPLQWVYRHPVVRGCPRQIFILTDGGANNTAEILDMVRSNVPHTR</sequence>
<proteinExistence type="predicted"/>